<gene>
    <name evidence="2" type="primary">91</name>
    <name evidence="2" type="ORF">SEA_HEFFALUMP_91</name>
</gene>
<dbReference type="EMBL" id="KY965065">
    <property type="protein sequence ID" value="ASJ79793.1"/>
    <property type="molecule type" value="Genomic_DNA"/>
</dbReference>
<sequence>MHSSAFTSTARSTSLEATATSASADLTFTRRDHPWITSK</sequence>
<dbReference type="KEGG" id="vg:64947808"/>
<dbReference type="Proteomes" id="UP000223575">
    <property type="component" value="Segment"/>
</dbReference>
<evidence type="ECO:0000256" key="1">
    <source>
        <dbReference type="SAM" id="MobiDB-lite"/>
    </source>
</evidence>
<dbReference type="RefSeq" id="YP_010063994.1">
    <property type="nucleotide sequence ID" value="NC_054811.1"/>
</dbReference>
<accession>A0A220NSL1</accession>
<dbReference type="GeneID" id="64947808"/>
<keyword evidence="3" id="KW-1185">Reference proteome</keyword>
<proteinExistence type="predicted"/>
<protein>
    <submittedName>
        <fullName evidence="2">Uncharacterized protein</fullName>
    </submittedName>
</protein>
<evidence type="ECO:0000313" key="3">
    <source>
        <dbReference type="Proteomes" id="UP000223575"/>
    </source>
</evidence>
<evidence type="ECO:0000313" key="2">
    <source>
        <dbReference type="EMBL" id="ASJ79793.1"/>
    </source>
</evidence>
<organism evidence="2 3">
    <name type="scientific">Mycobacterium phage Heffalump</name>
    <dbReference type="NCBI Taxonomy" id="1983575"/>
    <lineage>
        <taxon>Viruses</taxon>
        <taxon>Duplodnaviria</taxon>
        <taxon>Heunggongvirae</taxon>
        <taxon>Uroviricota</taxon>
        <taxon>Caudoviricetes</taxon>
        <taxon>Turbidovirus</taxon>
        <taxon>Turbidovirus heffalump</taxon>
    </lineage>
</organism>
<reference evidence="2 3" key="1">
    <citation type="submission" date="2017-04" db="EMBL/GenBank/DDBJ databases">
        <authorList>
            <person name="Gaylord E.A."/>
            <person name="Popp B."/>
            <person name="Rush R."/>
            <person name="Xu C."/>
            <person name="Russell D.A."/>
            <person name="Garlena R.A."/>
            <person name="Pope W.H."/>
            <person name="Jacobs-Sera D."/>
            <person name="Hatfull G.F."/>
        </authorList>
    </citation>
    <scope>NUCLEOTIDE SEQUENCE [LARGE SCALE GENOMIC DNA]</scope>
</reference>
<feature type="region of interest" description="Disordered" evidence="1">
    <location>
        <begin position="1"/>
        <end position="20"/>
    </location>
</feature>
<name>A0A220NSL1_9CAUD</name>